<organism evidence="11 12">
    <name type="scientific">Candidatus Faecalibacterium intestinigallinarum</name>
    <dbReference type="NCBI Taxonomy" id="2838581"/>
    <lineage>
        <taxon>Bacteria</taxon>
        <taxon>Bacillati</taxon>
        <taxon>Bacillota</taxon>
        <taxon>Clostridia</taxon>
        <taxon>Eubacteriales</taxon>
        <taxon>Oscillospiraceae</taxon>
        <taxon>Faecalibacterium</taxon>
    </lineage>
</organism>
<dbReference type="AlphaFoldDB" id="A0A9D1Q7B5"/>
<dbReference type="SUPFAM" id="SSF47384">
    <property type="entry name" value="Homodimeric domain of signal transducing histidine kinase"/>
    <property type="match status" value="1"/>
</dbReference>
<dbReference type="SUPFAM" id="SSF55874">
    <property type="entry name" value="ATPase domain of HSP90 chaperone/DNA topoisomerase II/histidine kinase"/>
    <property type="match status" value="1"/>
</dbReference>
<protein>
    <recommendedName>
        <fullName evidence="3">histidine kinase</fullName>
        <ecNumber evidence="3">2.7.13.3</ecNumber>
    </recommendedName>
</protein>
<dbReference type="InterPro" id="IPR003661">
    <property type="entry name" value="HisK_dim/P_dom"/>
</dbReference>
<feature type="transmembrane region" description="Helical" evidence="9">
    <location>
        <begin position="156"/>
        <end position="179"/>
    </location>
</feature>
<keyword evidence="9" id="KW-1133">Transmembrane helix</keyword>
<keyword evidence="7" id="KW-0902">Two-component regulatory system</keyword>
<evidence type="ECO:0000256" key="7">
    <source>
        <dbReference type="ARBA" id="ARBA00023012"/>
    </source>
</evidence>
<reference evidence="11" key="1">
    <citation type="journal article" date="2021" name="PeerJ">
        <title>Extensive microbial diversity within the chicken gut microbiome revealed by metagenomics and culture.</title>
        <authorList>
            <person name="Gilroy R."/>
            <person name="Ravi A."/>
            <person name="Getino M."/>
            <person name="Pursley I."/>
            <person name="Horton D.L."/>
            <person name="Alikhan N.F."/>
            <person name="Baker D."/>
            <person name="Gharbi K."/>
            <person name="Hall N."/>
            <person name="Watson M."/>
            <person name="Adriaenssens E.M."/>
            <person name="Foster-Nyarko E."/>
            <person name="Jarju S."/>
            <person name="Secka A."/>
            <person name="Antonio M."/>
            <person name="Oren A."/>
            <person name="Chaudhuri R.R."/>
            <person name="La Ragione R."/>
            <person name="Hildebrand F."/>
            <person name="Pallen M.J."/>
        </authorList>
    </citation>
    <scope>NUCLEOTIDE SEQUENCE</scope>
    <source>
        <strain evidence="11">ChiHcolR34-3080</strain>
    </source>
</reference>
<dbReference type="EMBL" id="DXHQ01000008">
    <property type="protein sequence ID" value="HIW07912.1"/>
    <property type="molecule type" value="Genomic_DNA"/>
</dbReference>
<dbReference type="InterPro" id="IPR050351">
    <property type="entry name" value="BphY/WalK/GraS-like"/>
</dbReference>
<keyword evidence="5" id="KW-0808">Transferase</keyword>
<dbReference type="InterPro" id="IPR036097">
    <property type="entry name" value="HisK_dim/P_sf"/>
</dbReference>
<dbReference type="SMART" id="SM00388">
    <property type="entry name" value="HisKA"/>
    <property type="match status" value="1"/>
</dbReference>
<dbReference type="SMART" id="SM00387">
    <property type="entry name" value="HATPase_c"/>
    <property type="match status" value="1"/>
</dbReference>
<dbReference type="PANTHER" id="PTHR45453">
    <property type="entry name" value="PHOSPHATE REGULON SENSOR PROTEIN PHOR"/>
    <property type="match status" value="1"/>
</dbReference>
<evidence type="ECO:0000256" key="9">
    <source>
        <dbReference type="SAM" id="Phobius"/>
    </source>
</evidence>
<evidence type="ECO:0000256" key="4">
    <source>
        <dbReference type="ARBA" id="ARBA00022553"/>
    </source>
</evidence>
<name>A0A9D1Q7B5_9FIRM</name>
<keyword evidence="8 9" id="KW-0472">Membrane</keyword>
<dbReference type="PROSITE" id="PS50109">
    <property type="entry name" value="HIS_KIN"/>
    <property type="match status" value="1"/>
</dbReference>
<evidence type="ECO:0000256" key="1">
    <source>
        <dbReference type="ARBA" id="ARBA00000085"/>
    </source>
</evidence>
<dbReference type="GO" id="GO:0005886">
    <property type="term" value="C:plasma membrane"/>
    <property type="evidence" value="ECO:0007669"/>
    <property type="project" value="TreeGrafter"/>
</dbReference>
<dbReference type="Gene3D" id="3.30.565.10">
    <property type="entry name" value="Histidine kinase-like ATPase, C-terminal domain"/>
    <property type="match status" value="1"/>
</dbReference>
<dbReference type="InterPro" id="IPR004358">
    <property type="entry name" value="Sig_transdc_His_kin-like_C"/>
</dbReference>
<gene>
    <name evidence="11" type="ORF">H9890_00740</name>
</gene>
<dbReference type="Pfam" id="PF02518">
    <property type="entry name" value="HATPase_c"/>
    <property type="match status" value="1"/>
</dbReference>
<dbReference type="Pfam" id="PF00512">
    <property type="entry name" value="HisKA"/>
    <property type="match status" value="1"/>
</dbReference>
<dbReference type="CDD" id="cd00075">
    <property type="entry name" value="HATPase"/>
    <property type="match status" value="1"/>
</dbReference>
<dbReference type="EC" id="2.7.13.3" evidence="3"/>
<sequence length="451" mass="50091">MRTRSMEETIGRRLYLMGLLSLVMAVAVCVFVFHRAFTMQAWRALENESALITAQYRYDPASLSALDMEDRVRVTLISPRGEVLYESTDADEQAEMENHLSRPEVQQAFAAGRGQDIRDSATTGYETYYYAVLLDDGNVLRTSQDAETIWALYDQALPAILVSCFVIMGSAALLAGFLTRRLVRPMLRMTDDLDRIQENVPYRELVPFADAIYSDRAMRESNEKMRQEFTANVSHELKTPLTSISGYAEMIETGLARPEDVASFGQKIHSEASRMLRLVNDIIQLSHLDASGSTHDAPVMEPVDLAAIAGECAERLKVNARRAYVTLSCRGERAEVRGSPSLLEELCQNLCDNAIRYNRPGGRVLLETGCTREGHPYLSVQDNGIGIPKEAQGSVFERFYRVDKSRSKATGGTGLGLAIVKQIARIHGARIHLDSEPGVGTTVTVTFEGLH</sequence>
<evidence type="ECO:0000313" key="11">
    <source>
        <dbReference type="EMBL" id="HIW07912.1"/>
    </source>
</evidence>
<comment type="catalytic activity">
    <reaction evidence="1">
        <text>ATP + protein L-histidine = ADP + protein N-phospho-L-histidine.</text>
        <dbReference type="EC" id="2.7.13.3"/>
    </reaction>
</comment>
<comment type="caution">
    <text evidence="11">The sequence shown here is derived from an EMBL/GenBank/DDBJ whole genome shotgun (WGS) entry which is preliminary data.</text>
</comment>
<dbReference type="CDD" id="cd00082">
    <property type="entry name" value="HisKA"/>
    <property type="match status" value="1"/>
</dbReference>
<dbReference type="Gene3D" id="1.10.287.130">
    <property type="match status" value="1"/>
</dbReference>
<comment type="subcellular location">
    <subcellularLocation>
        <location evidence="2">Membrane</location>
    </subcellularLocation>
</comment>
<keyword evidence="6 11" id="KW-0418">Kinase</keyword>
<evidence type="ECO:0000256" key="5">
    <source>
        <dbReference type="ARBA" id="ARBA00022679"/>
    </source>
</evidence>
<dbReference type="PANTHER" id="PTHR45453:SF1">
    <property type="entry name" value="PHOSPHATE REGULON SENSOR PROTEIN PHOR"/>
    <property type="match status" value="1"/>
</dbReference>
<dbReference type="FunFam" id="1.10.287.130:FF:000001">
    <property type="entry name" value="Two-component sensor histidine kinase"/>
    <property type="match status" value="1"/>
</dbReference>
<keyword evidence="4" id="KW-0597">Phosphoprotein</keyword>
<accession>A0A9D1Q7B5</accession>
<evidence type="ECO:0000313" key="12">
    <source>
        <dbReference type="Proteomes" id="UP000823933"/>
    </source>
</evidence>
<dbReference type="Proteomes" id="UP000823933">
    <property type="component" value="Unassembled WGS sequence"/>
</dbReference>
<dbReference type="FunFam" id="3.30.565.10:FF:000006">
    <property type="entry name" value="Sensor histidine kinase WalK"/>
    <property type="match status" value="1"/>
</dbReference>
<dbReference type="PRINTS" id="PR00344">
    <property type="entry name" value="BCTRLSENSOR"/>
</dbReference>
<evidence type="ECO:0000256" key="2">
    <source>
        <dbReference type="ARBA" id="ARBA00004370"/>
    </source>
</evidence>
<keyword evidence="9" id="KW-0812">Transmembrane</keyword>
<dbReference type="InterPro" id="IPR005467">
    <property type="entry name" value="His_kinase_dom"/>
</dbReference>
<proteinExistence type="predicted"/>
<dbReference type="InterPro" id="IPR003594">
    <property type="entry name" value="HATPase_dom"/>
</dbReference>
<evidence type="ECO:0000256" key="6">
    <source>
        <dbReference type="ARBA" id="ARBA00022777"/>
    </source>
</evidence>
<dbReference type="GO" id="GO:0004721">
    <property type="term" value="F:phosphoprotein phosphatase activity"/>
    <property type="evidence" value="ECO:0007669"/>
    <property type="project" value="TreeGrafter"/>
</dbReference>
<evidence type="ECO:0000256" key="3">
    <source>
        <dbReference type="ARBA" id="ARBA00012438"/>
    </source>
</evidence>
<dbReference type="InterPro" id="IPR036890">
    <property type="entry name" value="HATPase_C_sf"/>
</dbReference>
<reference evidence="11" key="2">
    <citation type="submission" date="2021-04" db="EMBL/GenBank/DDBJ databases">
        <authorList>
            <person name="Gilroy R."/>
        </authorList>
    </citation>
    <scope>NUCLEOTIDE SEQUENCE</scope>
    <source>
        <strain evidence="11">ChiHcolR34-3080</strain>
    </source>
</reference>
<evidence type="ECO:0000259" key="10">
    <source>
        <dbReference type="PROSITE" id="PS50109"/>
    </source>
</evidence>
<feature type="domain" description="Histidine kinase" evidence="10">
    <location>
        <begin position="232"/>
        <end position="451"/>
    </location>
</feature>
<dbReference type="GO" id="GO:0016036">
    <property type="term" value="P:cellular response to phosphate starvation"/>
    <property type="evidence" value="ECO:0007669"/>
    <property type="project" value="TreeGrafter"/>
</dbReference>
<feature type="transmembrane region" description="Helical" evidence="9">
    <location>
        <begin position="14"/>
        <end position="33"/>
    </location>
</feature>
<dbReference type="GO" id="GO:0000155">
    <property type="term" value="F:phosphorelay sensor kinase activity"/>
    <property type="evidence" value="ECO:0007669"/>
    <property type="project" value="InterPro"/>
</dbReference>
<evidence type="ECO:0000256" key="8">
    <source>
        <dbReference type="ARBA" id="ARBA00023136"/>
    </source>
</evidence>